<evidence type="ECO:0000313" key="3">
    <source>
        <dbReference type="Proteomes" id="UP001281003"/>
    </source>
</evidence>
<protein>
    <submittedName>
        <fullName evidence="2">Uncharacterized protein</fullName>
    </submittedName>
</protein>
<evidence type="ECO:0000256" key="1">
    <source>
        <dbReference type="SAM" id="MobiDB-lite"/>
    </source>
</evidence>
<evidence type="ECO:0000313" key="2">
    <source>
        <dbReference type="EMBL" id="KAK3388518.1"/>
    </source>
</evidence>
<name>A0AAE0NVG2_SORBR</name>
<feature type="region of interest" description="Disordered" evidence="1">
    <location>
        <begin position="1"/>
        <end position="60"/>
    </location>
</feature>
<organism evidence="2 3">
    <name type="scientific">Sordaria brevicollis</name>
    <dbReference type="NCBI Taxonomy" id="83679"/>
    <lineage>
        <taxon>Eukaryota</taxon>
        <taxon>Fungi</taxon>
        <taxon>Dikarya</taxon>
        <taxon>Ascomycota</taxon>
        <taxon>Pezizomycotina</taxon>
        <taxon>Sordariomycetes</taxon>
        <taxon>Sordariomycetidae</taxon>
        <taxon>Sordariales</taxon>
        <taxon>Sordariaceae</taxon>
        <taxon>Sordaria</taxon>
    </lineage>
</organism>
<reference evidence="2" key="1">
    <citation type="journal article" date="2023" name="Mol. Phylogenet. Evol.">
        <title>Genome-scale phylogeny and comparative genomics of the fungal order Sordariales.</title>
        <authorList>
            <person name="Hensen N."/>
            <person name="Bonometti L."/>
            <person name="Westerberg I."/>
            <person name="Brannstrom I.O."/>
            <person name="Guillou S."/>
            <person name="Cros-Aarteil S."/>
            <person name="Calhoun S."/>
            <person name="Haridas S."/>
            <person name="Kuo A."/>
            <person name="Mondo S."/>
            <person name="Pangilinan J."/>
            <person name="Riley R."/>
            <person name="LaButti K."/>
            <person name="Andreopoulos B."/>
            <person name="Lipzen A."/>
            <person name="Chen C."/>
            <person name="Yan M."/>
            <person name="Daum C."/>
            <person name="Ng V."/>
            <person name="Clum A."/>
            <person name="Steindorff A."/>
            <person name="Ohm R.A."/>
            <person name="Martin F."/>
            <person name="Silar P."/>
            <person name="Natvig D.O."/>
            <person name="Lalanne C."/>
            <person name="Gautier V."/>
            <person name="Ament-Velasquez S.L."/>
            <person name="Kruys A."/>
            <person name="Hutchinson M.I."/>
            <person name="Powell A.J."/>
            <person name="Barry K."/>
            <person name="Miller A.N."/>
            <person name="Grigoriev I.V."/>
            <person name="Debuchy R."/>
            <person name="Gladieux P."/>
            <person name="Hiltunen Thoren M."/>
            <person name="Johannesson H."/>
        </authorList>
    </citation>
    <scope>NUCLEOTIDE SEQUENCE</scope>
    <source>
        <strain evidence="2">FGSC 1904</strain>
    </source>
</reference>
<feature type="region of interest" description="Disordered" evidence="1">
    <location>
        <begin position="131"/>
        <end position="181"/>
    </location>
</feature>
<dbReference type="Proteomes" id="UP001281003">
    <property type="component" value="Unassembled WGS sequence"/>
</dbReference>
<gene>
    <name evidence="2" type="ORF">B0T20DRAFT_364763</name>
</gene>
<comment type="caution">
    <text evidence="2">The sequence shown here is derived from an EMBL/GenBank/DDBJ whole genome shotgun (WGS) entry which is preliminary data.</text>
</comment>
<proteinExistence type="predicted"/>
<sequence>MAAPNYPYANGPFSEDLSPAPGSSPPPPYHIVVANRSHRGSTSYPQGQRSPTLTTFPAPTGEFPTHGSQIPGYAVLASEMTGPQGQIYHQLVQMPYPGIGYPPGSPPVPLGFPPPRSPPQSPRQVHIVHQPLPTHTGRDPGLSPSSDSASTLTLTANSTPSANSSPSANPTHPAISSPSITDSAITTTTVYTEPPWTDDQDRLLTRLRKNELNSHLDISAGLEDIFQVKRSEDAIKKRVAHLKARRKAWREEVTMASLNSVMQTELAATLNSSVHQQCVQLRQAAKLELERILAQDGGILTKTMQERMVSDQKEKNEKYRALASMERKEEHSPEREWEQLDGDDSDGDQASQGEGYEVL</sequence>
<dbReference type="AlphaFoldDB" id="A0AAE0NVG2"/>
<feature type="compositionally biased region" description="Low complexity" evidence="1">
    <location>
        <begin position="140"/>
        <end position="171"/>
    </location>
</feature>
<accession>A0AAE0NVG2</accession>
<feature type="region of interest" description="Disordered" evidence="1">
    <location>
        <begin position="105"/>
        <end position="124"/>
    </location>
</feature>
<feature type="compositionally biased region" description="Pro residues" evidence="1">
    <location>
        <begin position="105"/>
        <end position="121"/>
    </location>
</feature>
<keyword evidence="3" id="KW-1185">Reference proteome</keyword>
<dbReference type="EMBL" id="JAUTDP010000015">
    <property type="protein sequence ID" value="KAK3388518.1"/>
    <property type="molecule type" value="Genomic_DNA"/>
</dbReference>
<feature type="region of interest" description="Disordered" evidence="1">
    <location>
        <begin position="322"/>
        <end position="359"/>
    </location>
</feature>
<reference evidence="2" key="2">
    <citation type="submission" date="2023-07" db="EMBL/GenBank/DDBJ databases">
        <authorList>
            <consortium name="Lawrence Berkeley National Laboratory"/>
            <person name="Haridas S."/>
            <person name="Hensen N."/>
            <person name="Bonometti L."/>
            <person name="Westerberg I."/>
            <person name="Brannstrom I.O."/>
            <person name="Guillou S."/>
            <person name="Cros-Aarteil S."/>
            <person name="Calhoun S."/>
            <person name="Kuo A."/>
            <person name="Mondo S."/>
            <person name="Pangilinan J."/>
            <person name="Riley R."/>
            <person name="LaButti K."/>
            <person name="Andreopoulos B."/>
            <person name="Lipzen A."/>
            <person name="Chen C."/>
            <person name="Yanf M."/>
            <person name="Daum C."/>
            <person name="Ng V."/>
            <person name="Clum A."/>
            <person name="Steindorff A."/>
            <person name="Ohm R."/>
            <person name="Martin F."/>
            <person name="Silar P."/>
            <person name="Natvig D."/>
            <person name="Lalanne C."/>
            <person name="Gautier V."/>
            <person name="Ament-velasquez S.L."/>
            <person name="Kruys A."/>
            <person name="Hutchinson M.I."/>
            <person name="Powell A.J."/>
            <person name="Barry K."/>
            <person name="Miller A.N."/>
            <person name="Grigoriev I.V."/>
            <person name="Debuchy R."/>
            <person name="Gladieux P."/>
            <person name="Thoren M.H."/>
            <person name="Johannesson H."/>
        </authorList>
    </citation>
    <scope>NUCLEOTIDE SEQUENCE</scope>
    <source>
        <strain evidence="2">FGSC 1904</strain>
    </source>
</reference>
<feature type="compositionally biased region" description="Polar residues" evidence="1">
    <location>
        <begin position="40"/>
        <end position="57"/>
    </location>
</feature>
<feature type="compositionally biased region" description="Low complexity" evidence="1">
    <location>
        <begin position="348"/>
        <end position="359"/>
    </location>
</feature>
<feature type="compositionally biased region" description="Basic and acidic residues" evidence="1">
    <location>
        <begin position="322"/>
        <end position="338"/>
    </location>
</feature>